<name>A0A2U2CF57_9RHOB</name>
<protein>
    <submittedName>
        <fullName evidence="1">ATP-dependent transcriptional regulator</fullName>
    </submittedName>
</protein>
<sequence>MGLTLACATLALSACVPTSEVARLEARTEAVAPLAVYRPGDVNPLPPSRPNSEMVEDFLELGFAMESGRPIETFSRFEGPVTVVTGGAAPVTAIPDLDRLIARLRAEAGIDIDRAISAPEGANTITVQFLPRRQMQTVVPAAACFVVPNVGTWQDFVANRRSPSIDWTRVTQRRQAAVFIPDDTTPQEIRDCLHEEIGQALGPLNDLFRLSDSIFNDDNFQTTLTGFDMLLLRVWYAPELQSGMTRDEVAARLPTLFNRLNPVGRGRAGVVAGPTPREWQLAVEQALSSDGGLSQRREGAERALDMARAQGWTDSRLALSLMLGARLAPRDRGETALESLLSAAEIFRRLPGGEIHAAHIDMHLAVQALATGQTDIALELTREAMPFAQRTENAAFLASLGFIRSQAELQAGNLEAAERLRVDSMPAARYGFGSQSAAEARFEEIARIAGAAQRLAGL</sequence>
<organism evidence="1 2">
    <name type="scientific">Pararhodobacter marinus</name>
    <dbReference type="NCBI Taxonomy" id="2184063"/>
    <lineage>
        <taxon>Bacteria</taxon>
        <taxon>Pseudomonadati</taxon>
        <taxon>Pseudomonadota</taxon>
        <taxon>Alphaproteobacteria</taxon>
        <taxon>Rhodobacterales</taxon>
        <taxon>Paracoccaceae</taxon>
        <taxon>Pararhodobacter</taxon>
    </lineage>
</organism>
<keyword evidence="2" id="KW-1185">Reference proteome</keyword>
<evidence type="ECO:0000313" key="2">
    <source>
        <dbReference type="Proteomes" id="UP000244940"/>
    </source>
</evidence>
<evidence type="ECO:0000313" key="1">
    <source>
        <dbReference type="EMBL" id="PWE30414.1"/>
    </source>
</evidence>
<accession>A0A2U2CF57</accession>
<dbReference type="AlphaFoldDB" id="A0A2U2CF57"/>
<dbReference type="EMBL" id="QEYD01000003">
    <property type="protein sequence ID" value="PWE30414.1"/>
    <property type="molecule type" value="Genomic_DNA"/>
</dbReference>
<gene>
    <name evidence="1" type="ORF">C4N9_05880</name>
</gene>
<comment type="caution">
    <text evidence="1">The sequence shown here is derived from an EMBL/GenBank/DDBJ whole genome shotgun (WGS) entry which is preliminary data.</text>
</comment>
<proteinExistence type="predicted"/>
<dbReference type="Pfam" id="PF11150">
    <property type="entry name" value="DUF2927"/>
    <property type="match status" value="1"/>
</dbReference>
<dbReference type="InterPro" id="IPR021323">
    <property type="entry name" value="DUF2927"/>
</dbReference>
<dbReference type="Proteomes" id="UP000244940">
    <property type="component" value="Unassembled WGS sequence"/>
</dbReference>
<reference evidence="1 2" key="1">
    <citation type="submission" date="2018-05" db="EMBL/GenBank/DDBJ databases">
        <title>Pararhodobacter marina sp. nov., isolated from deep-sea water of the Indian Ocean.</title>
        <authorList>
            <person name="Lai Q.Sr."/>
            <person name="Liu X."/>
            <person name="Shao Z."/>
        </authorList>
    </citation>
    <scope>NUCLEOTIDE SEQUENCE [LARGE SCALE GENOMIC DNA]</scope>
    <source>
        <strain evidence="1 2">CIC4N-9</strain>
    </source>
</reference>
<dbReference type="OrthoDB" id="7823193at2"/>